<dbReference type="EMBL" id="GGFL01012925">
    <property type="protein sequence ID" value="MBW77103.1"/>
    <property type="molecule type" value="Transcribed_RNA"/>
</dbReference>
<accession>A0A2M4DHT2</accession>
<protein>
    <submittedName>
        <fullName evidence="1">Putative secreted protein</fullName>
    </submittedName>
</protein>
<name>A0A2M4DHT2_ANODA</name>
<evidence type="ECO:0000313" key="1">
    <source>
        <dbReference type="EMBL" id="MBW77103.1"/>
    </source>
</evidence>
<organism evidence="1">
    <name type="scientific">Anopheles darlingi</name>
    <name type="common">Mosquito</name>
    <dbReference type="NCBI Taxonomy" id="43151"/>
    <lineage>
        <taxon>Eukaryota</taxon>
        <taxon>Metazoa</taxon>
        <taxon>Ecdysozoa</taxon>
        <taxon>Arthropoda</taxon>
        <taxon>Hexapoda</taxon>
        <taxon>Insecta</taxon>
        <taxon>Pterygota</taxon>
        <taxon>Neoptera</taxon>
        <taxon>Endopterygota</taxon>
        <taxon>Diptera</taxon>
        <taxon>Nematocera</taxon>
        <taxon>Culicoidea</taxon>
        <taxon>Culicidae</taxon>
        <taxon>Anophelinae</taxon>
        <taxon>Anopheles</taxon>
    </lineage>
</organism>
<reference evidence="1" key="1">
    <citation type="submission" date="2018-01" db="EMBL/GenBank/DDBJ databases">
        <title>An insight into the sialome of Amazonian anophelines.</title>
        <authorList>
            <person name="Ribeiro J.M."/>
            <person name="Scarpassa V."/>
            <person name="Calvo E."/>
        </authorList>
    </citation>
    <scope>NUCLEOTIDE SEQUENCE</scope>
</reference>
<sequence>MRLVLRRVLLMRILPPQTAQLRDRVPVMNPMMKNHLRILWRRRMKGLEKRAMKTNPLLRYLRINRNPRLVPRYRTRILQTLLPVRRLLR</sequence>
<proteinExistence type="predicted"/>
<dbReference type="AlphaFoldDB" id="A0A2M4DHT2"/>